<accession>A0A6I6E0M7</accession>
<evidence type="ECO:0000313" key="2">
    <source>
        <dbReference type="EMBL" id="QGU27489.1"/>
    </source>
</evidence>
<organism evidence="2 3">
    <name type="scientific">Microbacterium oryzae</name>
    <dbReference type="NCBI Taxonomy" id="743009"/>
    <lineage>
        <taxon>Bacteria</taxon>
        <taxon>Bacillati</taxon>
        <taxon>Actinomycetota</taxon>
        <taxon>Actinomycetes</taxon>
        <taxon>Micrococcales</taxon>
        <taxon>Microbacteriaceae</taxon>
        <taxon>Microbacterium</taxon>
    </lineage>
</organism>
<sequence length="325" mass="34203">MFRDRPPLPWLRIGLVAALALVVAVLVVAALVVGSGRSGASEISRHTQYDSARAETVGTVEEFSKARDETEALISSRIETGKQLSAALGASEGYLEEQARTDALAAVDGYVKGLSAVDLPEPLEALPVESDVEDPEEFATALGALERVKGDAATGAEALSAAAGKLDSLEASLRAALVGFRESLPPRAEVLAGENPDAVEEFRTAVNEAAAGIAADEDLSALPGSLEKFRAAVDALRGDQQRAAEAIEAERLEAQRIEAERLEALERERQQQVVPPPVPQPLPEPEVIPEPEATPDPVPLPDEESDVAPEPETTAPAEPENTPAP</sequence>
<dbReference type="AlphaFoldDB" id="A0A6I6E0M7"/>
<dbReference type="Proteomes" id="UP000422989">
    <property type="component" value="Chromosome"/>
</dbReference>
<feature type="compositionally biased region" description="Pro residues" evidence="1">
    <location>
        <begin position="274"/>
        <end position="300"/>
    </location>
</feature>
<reference evidence="2 3" key="1">
    <citation type="submission" date="2018-09" db="EMBL/GenBank/DDBJ databases">
        <title>Whole genome sequencing of Microbacterium oryzae strain MB-10T.</title>
        <authorList>
            <person name="Das S.K."/>
        </authorList>
    </citation>
    <scope>NUCLEOTIDE SEQUENCE [LARGE SCALE GENOMIC DNA]</scope>
    <source>
        <strain evidence="2 3">MB-10</strain>
    </source>
</reference>
<dbReference type="KEGG" id="moj:D7D94_07285"/>
<gene>
    <name evidence="2" type="ORF">D7D94_07285</name>
</gene>
<keyword evidence="3" id="KW-1185">Reference proteome</keyword>
<evidence type="ECO:0000313" key="3">
    <source>
        <dbReference type="Proteomes" id="UP000422989"/>
    </source>
</evidence>
<protein>
    <submittedName>
        <fullName evidence="2">Uncharacterized protein</fullName>
    </submittedName>
</protein>
<feature type="compositionally biased region" description="Low complexity" evidence="1">
    <location>
        <begin position="310"/>
        <end position="325"/>
    </location>
</feature>
<name>A0A6I6E0M7_9MICO</name>
<proteinExistence type="predicted"/>
<feature type="region of interest" description="Disordered" evidence="1">
    <location>
        <begin position="267"/>
        <end position="325"/>
    </location>
</feature>
<dbReference type="EMBL" id="CP032550">
    <property type="protein sequence ID" value="QGU27489.1"/>
    <property type="molecule type" value="Genomic_DNA"/>
</dbReference>
<evidence type="ECO:0000256" key="1">
    <source>
        <dbReference type="SAM" id="MobiDB-lite"/>
    </source>
</evidence>